<feature type="chain" id="PRO_5016587518" evidence="1">
    <location>
        <begin position="22"/>
        <end position="212"/>
    </location>
</feature>
<name>A0A370BS01_ASPNG</name>
<dbReference type="AlphaFoldDB" id="A0A370BS01"/>
<accession>A0A370BS01</accession>
<sequence>MVLGIAMMAAMVPTMIGLNQASQNMRDSEDSRKESSRKQRCHLLVNCSVSQGTTAQREQIHNAMVYVGPENRLYITKNPNPETMTPFNGGFFTHPQFPPDNTAGLVTITGETPPTLRWVFLDVTTHEVRWGGRAESEGQVCGPFDWTKDESRITLEGWEGWLAVRFPGVDEEGVWRLWFDRDDDGAGLKDLGEKGMEVQGLEVVLKRVSAES</sequence>
<evidence type="ECO:0000256" key="1">
    <source>
        <dbReference type="SAM" id="SignalP"/>
    </source>
</evidence>
<evidence type="ECO:0000313" key="3">
    <source>
        <dbReference type="Proteomes" id="UP000253845"/>
    </source>
</evidence>
<dbReference type="PANTHER" id="PTHR38049:SF2">
    <property type="entry name" value="RICIN B LECTIN DOMAIN-CONTAINING PROTEIN"/>
    <property type="match status" value="1"/>
</dbReference>
<dbReference type="PANTHER" id="PTHR38049">
    <property type="entry name" value="RICIN B LECTIN DOMAIN-CONTAINING PROTEIN"/>
    <property type="match status" value="1"/>
</dbReference>
<dbReference type="Proteomes" id="UP000253845">
    <property type="component" value="Unassembled WGS sequence"/>
</dbReference>
<evidence type="ECO:0000313" key="2">
    <source>
        <dbReference type="EMBL" id="RDH17178.1"/>
    </source>
</evidence>
<proteinExistence type="predicted"/>
<dbReference type="EMBL" id="KZ851932">
    <property type="protein sequence ID" value="RDH17178.1"/>
    <property type="molecule type" value="Genomic_DNA"/>
</dbReference>
<dbReference type="VEuPathDB" id="FungiDB:M747DRAFT_372896"/>
<feature type="signal peptide" evidence="1">
    <location>
        <begin position="1"/>
        <end position="21"/>
    </location>
</feature>
<gene>
    <name evidence="2" type="ORF">M747DRAFT_372896</name>
</gene>
<organism evidence="2 3">
    <name type="scientific">Aspergillus niger ATCC 13496</name>
    <dbReference type="NCBI Taxonomy" id="1353008"/>
    <lineage>
        <taxon>Eukaryota</taxon>
        <taxon>Fungi</taxon>
        <taxon>Dikarya</taxon>
        <taxon>Ascomycota</taxon>
        <taxon>Pezizomycotina</taxon>
        <taxon>Eurotiomycetes</taxon>
        <taxon>Eurotiomycetidae</taxon>
        <taxon>Eurotiales</taxon>
        <taxon>Aspergillaceae</taxon>
        <taxon>Aspergillus</taxon>
        <taxon>Aspergillus subgen. Circumdati</taxon>
    </lineage>
</organism>
<reference evidence="2 3" key="1">
    <citation type="submission" date="2018-07" db="EMBL/GenBank/DDBJ databases">
        <title>Section-level genome sequencing of Aspergillus section Nigri to investigate inter- and intra-species variation.</title>
        <authorList>
            <consortium name="DOE Joint Genome Institute"/>
            <person name="Vesth T.C."/>
            <person name="Nybo J.L."/>
            <person name="Theobald S."/>
            <person name="Frisvad J.C."/>
            <person name="Larsen T.O."/>
            <person name="Nielsen K.F."/>
            <person name="Hoof J.B."/>
            <person name="Brandl J."/>
            <person name="Salamov A."/>
            <person name="Riley R."/>
            <person name="Gladden J.M."/>
            <person name="Phatale P."/>
            <person name="Nielsen M.T."/>
            <person name="Lyhne E.K."/>
            <person name="Kogle M.E."/>
            <person name="Strasser K."/>
            <person name="McDonnell E."/>
            <person name="Barry K."/>
            <person name="Clum A."/>
            <person name="Chen C."/>
            <person name="Nolan M."/>
            <person name="Sandor L."/>
            <person name="Kuo A."/>
            <person name="Lipzen A."/>
            <person name="Hainaut M."/>
            <person name="Drula E."/>
            <person name="Tsang A."/>
            <person name="Magnuson J.K."/>
            <person name="Henrissat B."/>
            <person name="Wiebenga A."/>
            <person name="Simmons B.A."/>
            <person name="Makela M.R."/>
            <person name="De vries R.P."/>
            <person name="Grigoriev I.V."/>
            <person name="Mortensen U.H."/>
            <person name="Baker S.E."/>
            <person name="Andersen M.R."/>
        </authorList>
    </citation>
    <scope>NUCLEOTIDE SEQUENCE [LARGE SCALE GENOMIC DNA]</scope>
    <source>
        <strain evidence="2 3">ATCC 13496</strain>
    </source>
</reference>
<keyword evidence="1" id="KW-0732">Signal</keyword>
<protein>
    <submittedName>
        <fullName evidence="2">Uncharacterized protein</fullName>
    </submittedName>
</protein>